<proteinExistence type="predicted"/>
<dbReference type="PANTHER" id="PTHR15708">
    <property type="entry name" value="ACTIN BUNDLING/MISSING IN METASTASIS-RELATED"/>
    <property type="match status" value="1"/>
</dbReference>
<gene>
    <name evidence="3" type="primary">MTSS1</name>
    <name evidence="3" type="ORF">TR102448</name>
</gene>
<evidence type="ECO:0000256" key="1">
    <source>
        <dbReference type="SAM" id="MobiDB-lite"/>
    </source>
</evidence>
<dbReference type="EMBL" id="GEEE01000969">
    <property type="protein sequence ID" value="JAP62256.1"/>
    <property type="molecule type" value="Transcribed_RNA"/>
</dbReference>
<feature type="compositionally biased region" description="Low complexity" evidence="1">
    <location>
        <begin position="159"/>
        <end position="171"/>
    </location>
</feature>
<dbReference type="SUPFAM" id="SSF103657">
    <property type="entry name" value="BAR/IMD domain-like"/>
    <property type="match status" value="1"/>
</dbReference>
<dbReference type="GO" id="GO:0003779">
    <property type="term" value="F:actin binding"/>
    <property type="evidence" value="ECO:0007669"/>
    <property type="project" value="InterPro"/>
</dbReference>
<dbReference type="GO" id="GO:0009898">
    <property type="term" value="C:cytoplasmic side of plasma membrane"/>
    <property type="evidence" value="ECO:0007669"/>
    <property type="project" value="TreeGrafter"/>
</dbReference>
<feature type="domain" description="IMD" evidence="2">
    <location>
        <begin position="1"/>
        <end position="150"/>
    </location>
</feature>
<feature type="region of interest" description="Disordered" evidence="1">
    <location>
        <begin position="143"/>
        <end position="202"/>
    </location>
</feature>
<feature type="region of interest" description="Disordered" evidence="1">
    <location>
        <begin position="415"/>
        <end position="462"/>
    </location>
</feature>
<sequence>MTSSDLDKCVELRTLYSSLLGDIKGGSSLWEDVINRGGKLSTILRAAVHASNSFFDSVQRLADLASKTTGGSKEIGASLTRLCMRQKRLGTKLKSMSNQLVTCLANPLSSRLDDWKRAVSQIEKQHSRDAKRARAELKRAVAEANRLQRKLSKHESSSRDSSGGVSNQRIGPGIGLGQPPPLQPPSRPTSTSRGSRAFTTTSSLAVQTEAALQAIEDKVRRLEDVERSSIRRLMLAERDRYCFFVDSLKPSLESETSMLSEISNLQELLQALSIATEHPDQLLDEAEAILARAGSRGGNAHRSPRTGTSLGVPVLGERTSQEDAFAAAAAAIIFNRKQHHPQQQGSGDLSADCTTSGQSSEGGNAVQISVSQAGLLSSSISDQNSLSAYSGSTNSAGGYAVTATHSSAVLRNGFSSSGGGCRPNTSSQISMPNDSVSSASSGPQLSMLSSQSQPNSCQGNNLRSASVDRQFIHQSVLNTDGGAAAVILRRPNTGTPVSVSDSGRAHTMLCPSSADPATSSTNSTLFRDPLTAASMHNESLESCCTNTACSTLHRYSTTTLQLPAPLRSNDEAEEEEEGEEEGATEEEGDDEENEGYGTEGEATADSEGDVMSENVTAATVSGHLSATGSLKSGRHTISSTYDRALAGPKRTPISVLTTERRSVSRNGETNAMLYPEQSLPPPVYANLNQLADAAQRKFSMSTSSCSSGNAVAPAKSSTAVAAGSITAHQRQISPVPQPPRSEDTVSIASAPARQPSSSAAGATPCCIAPGDYNVRSGAFASVQSASTLLHSAPGSPRHHLLLPLSADHQQSAAAYTDDKHRYTGALPQHPNSAPPMKEITATFDGSVISNSVSTGASEDPFSLEMDELDRMVAGSSGASSTVALGSSTPRSARSSSRQTEGSTGGRVSARPLSQHSMTGFSLHHHTGVPTGLQGGSNLSARRRSLSRGAAGAVAASGEPGMALENAKLARPLSIASTSTAMVNEGSSDHQVVPSLAIAGEAGLSKCAAAPPPAPPLTTAGHRIVDGADLDQTLVGATDQAYSSASSQPQLSDRRLPSKDDDDDDDIDVRASNVASTAACLLSQLSGQLQQLNTTGLCSSNQIPAETPVDPEFDLPAPPSPKQLHYL</sequence>
<protein>
    <submittedName>
        <fullName evidence="3">Metastasis suppressor protein 1</fullName>
    </submittedName>
</protein>
<feature type="region of interest" description="Disordered" evidence="1">
    <location>
        <begin position="337"/>
        <end position="364"/>
    </location>
</feature>
<reference evidence="3" key="1">
    <citation type="submission" date="2016-01" db="EMBL/GenBank/DDBJ databases">
        <title>Reference transcriptome for the parasite Schistocephalus solidus: insights into the molecular evolution of parasitism.</title>
        <authorList>
            <person name="Hebert F.O."/>
            <person name="Grambauer S."/>
            <person name="Barber I."/>
            <person name="Landry C.R."/>
            <person name="Aubin-Horth N."/>
        </authorList>
    </citation>
    <scope>NUCLEOTIDE SEQUENCE</scope>
</reference>
<dbReference type="PANTHER" id="PTHR15708:SF15">
    <property type="entry name" value="IP14311P"/>
    <property type="match status" value="1"/>
</dbReference>
<feature type="region of interest" description="Disordered" evidence="1">
    <location>
        <begin position="1038"/>
        <end position="1066"/>
    </location>
</feature>
<feature type="region of interest" description="Disordered" evidence="1">
    <location>
        <begin position="919"/>
        <end position="938"/>
    </location>
</feature>
<evidence type="ECO:0000313" key="3">
    <source>
        <dbReference type="EMBL" id="JAP62256.1"/>
    </source>
</evidence>
<dbReference type="AlphaFoldDB" id="A0A0V0J8W4"/>
<feature type="region of interest" description="Disordered" evidence="1">
    <location>
        <begin position="874"/>
        <end position="912"/>
    </location>
</feature>
<feature type="compositionally biased region" description="Acidic residues" evidence="1">
    <location>
        <begin position="571"/>
        <end position="594"/>
    </location>
</feature>
<feature type="compositionally biased region" description="Low complexity" evidence="1">
    <location>
        <begin position="874"/>
        <end position="897"/>
    </location>
</feature>
<dbReference type="PROSITE" id="PS51338">
    <property type="entry name" value="IMD"/>
    <property type="match status" value="1"/>
</dbReference>
<dbReference type="Pfam" id="PF08397">
    <property type="entry name" value="IMD"/>
    <property type="match status" value="2"/>
</dbReference>
<feature type="compositionally biased region" description="Polar residues" evidence="1">
    <location>
        <begin position="423"/>
        <end position="436"/>
    </location>
</feature>
<organism evidence="3">
    <name type="scientific">Schistocephalus solidus</name>
    <name type="common">Tapeworm</name>
    <dbReference type="NCBI Taxonomy" id="70667"/>
    <lineage>
        <taxon>Eukaryota</taxon>
        <taxon>Metazoa</taxon>
        <taxon>Spiralia</taxon>
        <taxon>Lophotrochozoa</taxon>
        <taxon>Platyhelminthes</taxon>
        <taxon>Cestoda</taxon>
        <taxon>Eucestoda</taxon>
        <taxon>Diphyllobothriidea</taxon>
        <taxon>Diphyllobothriidae</taxon>
        <taxon>Schistocephalus</taxon>
    </lineage>
</organism>
<dbReference type="InterPro" id="IPR030127">
    <property type="entry name" value="MTSS1/MTSS2"/>
</dbReference>
<feature type="region of interest" description="Disordered" evidence="1">
    <location>
        <begin position="1102"/>
        <end position="1126"/>
    </location>
</feature>
<dbReference type="GO" id="GO:0015629">
    <property type="term" value="C:actin cytoskeleton"/>
    <property type="evidence" value="ECO:0007669"/>
    <property type="project" value="TreeGrafter"/>
</dbReference>
<dbReference type="GO" id="GO:0005543">
    <property type="term" value="F:phospholipid binding"/>
    <property type="evidence" value="ECO:0007669"/>
    <property type="project" value="TreeGrafter"/>
</dbReference>
<evidence type="ECO:0000259" key="2">
    <source>
        <dbReference type="PROSITE" id="PS51338"/>
    </source>
</evidence>
<dbReference type="GO" id="GO:0030031">
    <property type="term" value="P:cell projection assembly"/>
    <property type="evidence" value="ECO:0007669"/>
    <property type="project" value="TreeGrafter"/>
</dbReference>
<feature type="region of interest" description="Disordered" evidence="1">
    <location>
        <begin position="560"/>
        <end position="608"/>
    </location>
</feature>
<feature type="compositionally biased region" description="Pro residues" evidence="1">
    <location>
        <begin position="178"/>
        <end position="187"/>
    </location>
</feature>
<dbReference type="Gene3D" id="1.20.1270.60">
    <property type="entry name" value="Arfaptin homology (AH) domain/BAR domain"/>
    <property type="match status" value="1"/>
</dbReference>
<dbReference type="InterPro" id="IPR013606">
    <property type="entry name" value="I-BAR_dom"/>
</dbReference>
<dbReference type="GO" id="GO:0007009">
    <property type="term" value="P:plasma membrane organization"/>
    <property type="evidence" value="ECO:0007669"/>
    <property type="project" value="InterPro"/>
</dbReference>
<feature type="compositionally biased region" description="Polar residues" evidence="1">
    <location>
        <begin position="341"/>
        <end position="364"/>
    </location>
</feature>
<accession>A0A0V0J8W4</accession>
<feature type="compositionally biased region" description="Polar residues" evidence="1">
    <location>
        <begin position="1039"/>
        <end position="1050"/>
    </location>
</feature>
<dbReference type="InterPro" id="IPR027267">
    <property type="entry name" value="AH/BAR_dom_sf"/>
</dbReference>
<name>A0A0V0J8W4_SCHSO</name>
<feature type="compositionally biased region" description="Low complexity" evidence="1">
    <location>
        <begin position="437"/>
        <end position="456"/>
    </location>
</feature>